<dbReference type="InterPro" id="IPR036653">
    <property type="entry name" value="CinA-like_C"/>
</dbReference>
<comment type="caution">
    <text evidence="3">The sequence shown here is derived from an EMBL/GenBank/DDBJ whole genome shotgun (WGS) entry which is preliminary data.</text>
</comment>
<proteinExistence type="predicted"/>
<evidence type="ECO:0000256" key="1">
    <source>
        <dbReference type="SAM" id="MobiDB-lite"/>
    </source>
</evidence>
<organism evidence="3 4">
    <name type="scientific">Streptomyces cacaoi</name>
    <dbReference type="NCBI Taxonomy" id="1898"/>
    <lineage>
        <taxon>Bacteria</taxon>
        <taxon>Bacillati</taxon>
        <taxon>Actinomycetota</taxon>
        <taxon>Actinomycetes</taxon>
        <taxon>Kitasatosporales</taxon>
        <taxon>Streptomycetaceae</taxon>
        <taxon>Streptomyces</taxon>
    </lineage>
</organism>
<dbReference type="InterPro" id="IPR008136">
    <property type="entry name" value="CinA_C"/>
</dbReference>
<dbReference type="AlphaFoldDB" id="A0A4Y3R1N6"/>
<dbReference type="Pfam" id="PF02464">
    <property type="entry name" value="CinA"/>
    <property type="match status" value="1"/>
</dbReference>
<evidence type="ECO:0000259" key="2">
    <source>
        <dbReference type="Pfam" id="PF02464"/>
    </source>
</evidence>
<feature type="domain" description="CinA C-terminal" evidence="2">
    <location>
        <begin position="9"/>
        <end position="138"/>
    </location>
</feature>
<dbReference type="NCBIfam" id="TIGR00199">
    <property type="entry name" value="PncC_domain"/>
    <property type="match status" value="1"/>
</dbReference>
<evidence type="ECO:0000313" key="3">
    <source>
        <dbReference type="EMBL" id="GEB49940.1"/>
    </source>
</evidence>
<sequence length="194" mass="19995">MTEAVASRAATAVAMLGERGETLAAAESLTGGLVAAELTAAAGASRAFVGSVTAYATRLKRDLLGVDGELLDRRGAVDPEVACAMAAGVRVALDADWGVATTGVAGPEPQDGQPVGTVYVAVAGPCGEPVAERLFLGDGDARDERDERGGSAARRDRIRAESVQGVLRLLYKELQRECRGKDREQTGGNGCLQP</sequence>
<feature type="compositionally biased region" description="Basic and acidic residues" evidence="1">
    <location>
        <begin position="139"/>
        <end position="156"/>
    </location>
</feature>
<gene>
    <name evidence="3" type="ORF">SCA03_24910</name>
</gene>
<feature type="region of interest" description="Disordered" evidence="1">
    <location>
        <begin position="137"/>
        <end position="156"/>
    </location>
</feature>
<dbReference type="SUPFAM" id="SSF142433">
    <property type="entry name" value="CinA-like"/>
    <property type="match status" value="1"/>
</dbReference>
<dbReference type="EMBL" id="BJMM01000010">
    <property type="protein sequence ID" value="GEB49940.1"/>
    <property type="molecule type" value="Genomic_DNA"/>
</dbReference>
<accession>A0A4Y3R1N6</accession>
<dbReference type="Gene3D" id="3.90.950.20">
    <property type="entry name" value="CinA-like"/>
    <property type="match status" value="1"/>
</dbReference>
<keyword evidence="4" id="KW-1185">Reference proteome</keyword>
<evidence type="ECO:0000313" key="4">
    <source>
        <dbReference type="Proteomes" id="UP000319210"/>
    </source>
</evidence>
<reference evidence="3 4" key="1">
    <citation type="submission" date="2019-06" db="EMBL/GenBank/DDBJ databases">
        <title>Whole genome shotgun sequence of Streptomyces cacaoi subsp. cacaoi NBRC 12748.</title>
        <authorList>
            <person name="Hosoyama A."/>
            <person name="Uohara A."/>
            <person name="Ohji S."/>
            <person name="Ichikawa N."/>
        </authorList>
    </citation>
    <scope>NUCLEOTIDE SEQUENCE [LARGE SCALE GENOMIC DNA]</scope>
    <source>
        <strain evidence="3 4">NBRC 12748</strain>
    </source>
</reference>
<dbReference type="Proteomes" id="UP000319210">
    <property type="component" value="Unassembled WGS sequence"/>
</dbReference>
<name>A0A4Y3R1N6_STRCI</name>
<dbReference type="OrthoDB" id="1253990at2"/>
<protein>
    <submittedName>
        <fullName evidence="3">Competence damage-inducible protein A</fullName>
    </submittedName>
</protein>